<gene>
    <name evidence="7" type="ORF">SAMN03080601_01813</name>
</gene>
<keyword evidence="3 6" id="KW-0812">Transmembrane</keyword>
<dbReference type="InterPro" id="IPR051449">
    <property type="entry name" value="ABC-2_transporter_component"/>
</dbReference>
<accession>A0A1T5GCK8</accession>
<evidence type="ECO:0000256" key="3">
    <source>
        <dbReference type="ARBA" id="ARBA00022692"/>
    </source>
</evidence>
<dbReference type="Pfam" id="PF12679">
    <property type="entry name" value="ABC2_membrane_2"/>
    <property type="match status" value="1"/>
</dbReference>
<evidence type="ECO:0000256" key="1">
    <source>
        <dbReference type="ARBA" id="ARBA00004651"/>
    </source>
</evidence>
<evidence type="ECO:0000313" key="8">
    <source>
        <dbReference type="Proteomes" id="UP000191055"/>
    </source>
</evidence>
<name>A0A1T5GCK8_9BACT</name>
<proteinExistence type="predicted"/>
<dbReference type="PANTHER" id="PTHR30294">
    <property type="entry name" value="MEMBRANE COMPONENT OF ABC TRANSPORTER YHHJ-RELATED"/>
    <property type="match status" value="1"/>
</dbReference>
<sequence length="243" mass="26973">MLALWKKEVMSFFSSLTGYLVAGVFLLMTALFLWVIPGNLNIPFGGYATLDSLFWIAPWLYLFLVPAVTMRLLADEKKSGTIELLMTNPLTDWHIVLGKYLAGVTLVVISLIPTLVYFISVHYLAQPVGHIDHGAIWGSYIGLVLLAAVYASIGLFASALTENQIVSFVIAVVICFFFYSGIQSMAVLPFFRPIGGFLVQLGIDEHYQSISRGVVDSRDLVYFVGIITFFLVLTKTVLGSRKW</sequence>
<dbReference type="EMBL" id="FUYV01000009">
    <property type="protein sequence ID" value="SKC06102.1"/>
    <property type="molecule type" value="Genomic_DNA"/>
</dbReference>
<dbReference type="InterPro" id="IPR019860">
    <property type="entry name" value="Motility-assoc_ABC_perm_GldF"/>
</dbReference>
<organism evidence="7 8">
    <name type="scientific">Alkalitalea saponilacus</name>
    <dbReference type="NCBI Taxonomy" id="889453"/>
    <lineage>
        <taxon>Bacteria</taxon>
        <taxon>Pseudomonadati</taxon>
        <taxon>Bacteroidota</taxon>
        <taxon>Bacteroidia</taxon>
        <taxon>Marinilabiliales</taxon>
        <taxon>Marinilabiliaceae</taxon>
        <taxon>Alkalitalea</taxon>
    </lineage>
</organism>
<dbReference type="Proteomes" id="UP000191055">
    <property type="component" value="Unassembled WGS sequence"/>
</dbReference>
<dbReference type="GO" id="GO:0005886">
    <property type="term" value="C:plasma membrane"/>
    <property type="evidence" value="ECO:0007669"/>
    <property type="project" value="UniProtKB-SubCell"/>
</dbReference>
<evidence type="ECO:0000256" key="6">
    <source>
        <dbReference type="SAM" id="Phobius"/>
    </source>
</evidence>
<evidence type="ECO:0000256" key="2">
    <source>
        <dbReference type="ARBA" id="ARBA00022475"/>
    </source>
</evidence>
<feature type="transmembrane region" description="Helical" evidence="6">
    <location>
        <begin position="168"/>
        <end position="191"/>
    </location>
</feature>
<feature type="transmembrane region" description="Helical" evidence="6">
    <location>
        <begin position="95"/>
        <end position="120"/>
    </location>
</feature>
<feature type="transmembrane region" description="Helical" evidence="6">
    <location>
        <begin position="220"/>
        <end position="238"/>
    </location>
</feature>
<protein>
    <submittedName>
        <fullName evidence="7">ABC-2 type transport system permease protein</fullName>
    </submittedName>
</protein>
<keyword evidence="4 6" id="KW-1133">Transmembrane helix</keyword>
<comment type="subcellular location">
    <subcellularLocation>
        <location evidence="1">Cell membrane</location>
        <topology evidence="1">Multi-pass membrane protein</topology>
    </subcellularLocation>
</comment>
<feature type="transmembrane region" description="Helical" evidence="6">
    <location>
        <begin position="12"/>
        <end position="36"/>
    </location>
</feature>
<dbReference type="STRING" id="889453.SAMN03080601_01813"/>
<reference evidence="7 8" key="1">
    <citation type="submission" date="2017-02" db="EMBL/GenBank/DDBJ databases">
        <authorList>
            <person name="Peterson S.W."/>
        </authorList>
    </citation>
    <scope>NUCLEOTIDE SEQUENCE [LARGE SCALE GENOMIC DNA]</scope>
    <source>
        <strain evidence="7 8">DSM 24412</strain>
    </source>
</reference>
<keyword evidence="8" id="KW-1185">Reference proteome</keyword>
<dbReference type="RefSeq" id="WP_232468372.1">
    <property type="nucleotide sequence ID" value="NZ_CP021904.1"/>
</dbReference>
<dbReference type="PANTHER" id="PTHR30294:SF29">
    <property type="entry name" value="MULTIDRUG ABC TRANSPORTER PERMEASE YBHS-RELATED"/>
    <property type="match status" value="1"/>
</dbReference>
<keyword evidence="2" id="KW-1003">Cell membrane</keyword>
<dbReference type="GO" id="GO:0140359">
    <property type="term" value="F:ABC-type transporter activity"/>
    <property type="evidence" value="ECO:0007669"/>
    <property type="project" value="InterPro"/>
</dbReference>
<evidence type="ECO:0000313" key="7">
    <source>
        <dbReference type="EMBL" id="SKC06102.1"/>
    </source>
</evidence>
<dbReference type="NCBIfam" id="TIGR03518">
    <property type="entry name" value="ABC_perm_GldF"/>
    <property type="match status" value="1"/>
</dbReference>
<feature type="transmembrane region" description="Helical" evidence="6">
    <location>
        <begin position="140"/>
        <end position="161"/>
    </location>
</feature>
<keyword evidence="5 6" id="KW-0472">Membrane</keyword>
<evidence type="ECO:0000256" key="4">
    <source>
        <dbReference type="ARBA" id="ARBA00022989"/>
    </source>
</evidence>
<evidence type="ECO:0000256" key="5">
    <source>
        <dbReference type="ARBA" id="ARBA00023136"/>
    </source>
</evidence>
<feature type="transmembrane region" description="Helical" evidence="6">
    <location>
        <begin position="56"/>
        <end position="74"/>
    </location>
</feature>
<dbReference type="AlphaFoldDB" id="A0A1T5GCK8"/>